<reference evidence="6" key="1">
    <citation type="journal article" date="2014" name="Front. Microbiol.">
        <title>High frequency of phylogenetically diverse reductive dehalogenase-homologous genes in deep subseafloor sedimentary metagenomes.</title>
        <authorList>
            <person name="Kawai M."/>
            <person name="Futagami T."/>
            <person name="Toyoda A."/>
            <person name="Takaki Y."/>
            <person name="Nishi S."/>
            <person name="Hori S."/>
            <person name="Arai W."/>
            <person name="Tsubouchi T."/>
            <person name="Morono Y."/>
            <person name="Uchiyama I."/>
            <person name="Ito T."/>
            <person name="Fujiyama A."/>
            <person name="Inagaki F."/>
            <person name="Takami H."/>
        </authorList>
    </citation>
    <scope>NUCLEOTIDE SEQUENCE</scope>
    <source>
        <strain evidence="6">Expedition CK06-06</strain>
    </source>
</reference>
<dbReference type="InterPro" id="IPR004143">
    <property type="entry name" value="BPL_LPL_catalytic"/>
</dbReference>
<organism evidence="6">
    <name type="scientific">marine sediment metagenome</name>
    <dbReference type="NCBI Taxonomy" id="412755"/>
    <lineage>
        <taxon>unclassified sequences</taxon>
        <taxon>metagenomes</taxon>
        <taxon>ecological metagenomes</taxon>
    </lineage>
</organism>
<dbReference type="PANTHER" id="PTHR10993:SF7">
    <property type="entry name" value="LIPOYLTRANSFERASE 2, MITOCHONDRIAL-RELATED"/>
    <property type="match status" value="1"/>
</dbReference>
<evidence type="ECO:0000256" key="3">
    <source>
        <dbReference type="ARBA" id="ARBA00022679"/>
    </source>
</evidence>
<dbReference type="CDD" id="cd06849">
    <property type="entry name" value="lipoyl_domain"/>
    <property type="match status" value="1"/>
</dbReference>
<dbReference type="AlphaFoldDB" id="X1DKF8"/>
<name>X1DKF8_9ZZZZ</name>
<dbReference type="GO" id="GO:0033819">
    <property type="term" value="F:lipoyl(octanoyl) transferase activity"/>
    <property type="evidence" value="ECO:0007669"/>
    <property type="project" value="UniProtKB-EC"/>
</dbReference>
<comment type="pathway">
    <text evidence="1">Protein modification; protein lipoylation via endogenous pathway; protein N(6)-(lipoyl)lysine from octanoyl-[acyl-carrier-protein]: step 1/2.</text>
</comment>
<dbReference type="NCBIfam" id="TIGR00214">
    <property type="entry name" value="lipB"/>
    <property type="match status" value="1"/>
</dbReference>
<evidence type="ECO:0000256" key="1">
    <source>
        <dbReference type="ARBA" id="ARBA00004821"/>
    </source>
</evidence>
<dbReference type="SUPFAM" id="SSF55681">
    <property type="entry name" value="Class II aaRS and biotin synthetases"/>
    <property type="match status" value="1"/>
</dbReference>
<dbReference type="PROSITE" id="PS51733">
    <property type="entry name" value="BPL_LPL_CATALYTIC"/>
    <property type="match status" value="1"/>
</dbReference>
<dbReference type="Gene3D" id="2.40.50.100">
    <property type="match status" value="1"/>
</dbReference>
<accession>X1DKF8</accession>
<dbReference type="EC" id="2.3.1.181" evidence="2"/>
<dbReference type="Pfam" id="PF21948">
    <property type="entry name" value="LplA-B_cat"/>
    <property type="match status" value="1"/>
</dbReference>
<evidence type="ECO:0000256" key="2">
    <source>
        <dbReference type="ARBA" id="ARBA00012334"/>
    </source>
</evidence>
<comment type="caution">
    <text evidence="6">The sequence shown here is derived from an EMBL/GenBank/DDBJ whole genome shotgun (WGS) entry which is preliminary data.</text>
</comment>
<dbReference type="SUPFAM" id="SSF51230">
    <property type="entry name" value="Single hybrid motif"/>
    <property type="match status" value="1"/>
</dbReference>
<keyword evidence="4" id="KW-0012">Acyltransferase</keyword>
<evidence type="ECO:0000313" key="6">
    <source>
        <dbReference type="EMBL" id="GAH21386.1"/>
    </source>
</evidence>
<keyword evidence="3" id="KW-0808">Transferase</keyword>
<dbReference type="InterPro" id="IPR011053">
    <property type="entry name" value="Single_hybrid_motif"/>
</dbReference>
<dbReference type="PANTHER" id="PTHR10993">
    <property type="entry name" value="OCTANOYLTRANSFERASE"/>
    <property type="match status" value="1"/>
</dbReference>
<gene>
    <name evidence="6" type="ORF">S03H2_01646</name>
</gene>
<sequence>MHEVIMPKLGLTMESGKIEKWHKKEGDTGNLLVSREELRQQDIELVQSTRGGDITLHTPGQIVCYPILNLAQVKKDLTLFVYNLEQVIIDVLASYNIQGTRVDKHRGIFVNNSKIASIGLKIKKWTTFHGFSINVNNDLKYFDNIIACGLKDYPQTSIKKISSKTIPIYDVKEQLLDSFGNIFKIPVLRII</sequence>
<protein>
    <recommendedName>
        <fullName evidence="2">lipoyl(octanoyl) transferase</fullName>
        <ecNumber evidence="2">2.3.1.181</ecNumber>
    </recommendedName>
</protein>
<dbReference type="Gene3D" id="3.30.930.10">
    <property type="entry name" value="Bira Bifunctional Protein, Domain 2"/>
    <property type="match status" value="1"/>
</dbReference>
<evidence type="ECO:0000256" key="4">
    <source>
        <dbReference type="ARBA" id="ARBA00023315"/>
    </source>
</evidence>
<feature type="domain" description="BPL/LPL catalytic" evidence="5">
    <location>
        <begin position="4"/>
        <end position="187"/>
    </location>
</feature>
<dbReference type="UniPathway" id="UPA00538">
    <property type="reaction ID" value="UER00592"/>
</dbReference>
<dbReference type="GO" id="GO:0009249">
    <property type="term" value="P:protein lipoylation"/>
    <property type="evidence" value="ECO:0007669"/>
    <property type="project" value="InterPro"/>
</dbReference>
<proteinExistence type="predicted"/>
<evidence type="ECO:0000259" key="5">
    <source>
        <dbReference type="PROSITE" id="PS51733"/>
    </source>
</evidence>
<dbReference type="EMBL" id="BARU01000498">
    <property type="protein sequence ID" value="GAH21386.1"/>
    <property type="molecule type" value="Genomic_DNA"/>
</dbReference>
<dbReference type="CDD" id="cd16444">
    <property type="entry name" value="LipB"/>
    <property type="match status" value="1"/>
</dbReference>
<dbReference type="InterPro" id="IPR000544">
    <property type="entry name" value="Octanoyltransferase"/>
</dbReference>
<dbReference type="InterPro" id="IPR045864">
    <property type="entry name" value="aa-tRNA-synth_II/BPL/LPL"/>
</dbReference>